<dbReference type="GO" id="GO:0005634">
    <property type="term" value="C:nucleus"/>
    <property type="evidence" value="ECO:0007669"/>
    <property type="project" value="UniProtKB-SubCell"/>
</dbReference>
<dbReference type="STRING" id="3469.A0A4Y7JUB9"/>
<feature type="region of interest" description="Disordered" evidence="5">
    <location>
        <begin position="648"/>
        <end position="684"/>
    </location>
</feature>
<evidence type="ECO:0000256" key="4">
    <source>
        <dbReference type="PROSITE-ProRule" id="PRU00176"/>
    </source>
</evidence>
<dbReference type="InterPro" id="IPR000504">
    <property type="entry name" value="RRM_dom"/>
</dbReference>
<comment type="subcellular location">
    <subcellularLocation>
        <location evidence="1">Nucleus</location>
    </subcellularLocation>
</comment>
<feature type="compositionally biased region" description="Basic and acidic residues" evidence="5">
    <location>
        <begin position="427"/>
        <end position="447"/>
    </location>
</feature>
<dbReference type="OMA" id="DINHIPR"/>
<feature type="region of interest" description="Disordered" evidence="5">
    <location>
        <begin position="796"/>
        <end position="823"/>
    </location>
</feature>
<organism evidence="7 8">
    <name type="scientific">Papaver somniferum</name>
    <name type="common">Opium poppy</name>
    <dbReference type="NCBI Taxonomy" id="3469"/>
    <lineage>
        <taxon>Eukaryota</taxon>
        <taxon>Viridiplantae</taxon>
        <taxon>Streptophyta</taxon>
        <taxon>Embryophyta</taxon>
        <taxon>Tracheophyta</taxon>
        <taxon>Spermatophyta</taxon>
        <taxon>Magnoliopsida</taxon>
        <taxon>Ranunculales</taxon>
        <taxon>Papaveraceae</taxon>
        <taxon>Papaveroideae</taxon>
        <taxon>Papaver</taxon>
    </lineage>
</organism>
<evidence type="ECO:0000256" key="5">
    <source>
        <dbReference type="SAM" id="MobiDB-lite"/>
    </source>
</evidence>
<dbReference type="CDD" id="cd21546">
    <property type="entry name" value="SPOC_FPA-like"/>
    <property type="match status" value="1"/>
</dbReference>
<feature type="region of interest" description="Disordered" evidence="5">
    <location>
        <begin position="415"/>
        <end position="448"/>
    </location>
</feature>
<dbReference type="GO" id="GO:0009553">
    <property type="term" value="P:embryo sac development"/>
    <property type="evidence" value="ECO:0007669"/>
    <property type="project" value="EnsemblPlants"/>
</dbReference>
<dbReference type="GO" id="GO:0009911">
    <property type="term" value="P:positive regulation of flower development"/>
    <property type="evidence" value="ECO:0007669"/>
    <property type="project" value="EnsemblPlants"/>
</dbReference>
<feature type="compositionally biased region" description="Basic and acidic residues" evidence="5">
    <location>
        <begin position="175"/>
        <end position="188"/>
    </location>
</feature>
<dbReference type="Gene3D" id="3.30.70.330">
    <property type="match status" value="3"/>
</dbReference>
<dbReference type="CDD" id="cd00590">
    <property type="entry name" value="RRM_SF"/>
    <property type="match status" value="3"/>
</dbReference>
<dbReference type="FunFam" id="3.30.70.330:FF:000415">
    <property type="entry name" value="Flowering time control protein FPA"/>
    <property type="match status" value="1"/>
</dbReference>
<feature type="region of interest" description="Disordered" evidence="5">
    <location>
        <begin position="599"/>
        <end position="629"/>
    </location>
</feature>
<feature type="region of interest" description="Disordered" evidence="5">
    <location>
        <begin position="175"/>
        <end position="230"/>
    </location>
</feature>
<feature type="domain" description="RRM" evidence="6">
    <location>
        <begin position="100"/>
        <end position="172"/>
    </location>
</feature>
<dbReference type="GO" id="GO:0000785">
    <property type="term" value="C:chromatin"/>
    <property type="evidence" value="ECO:0007669"/>
    <property type="project" value="EnsemblPlants"/>
</dbReference>
<dbReference type="InterPro" id="IPR012921">
    <property type="entry name" value="SPOC_C"/>
</dbReference>
<name>A0A4Y7JUB9_PAPSO</name>
<dbReference type="Pfam" id="PF00076">
    <property type="entry name" value="RRM_1"/>
    <property type="match status" value="3"/>
</dbReference>
<evidence type="ECO:0000256" key="1">
    <source>
        <dbReference type="ARBA" id="ARBA00004123"/>
    </source>
</evidence>
<feature type="compositionally biased region" description="Polar residues" evidence="5">
    <location>
        <begin position="840"/>
        <end position="855"/>
    </location>
</feature>
<feature type="compositionally biased region" description="Polar residues" evidence="5">
    <location>
        <begin position="719"/>
        <end position="739"/>
    </location>
</feature>
<dbReference type="SUPFAM" id="SSF54928">
    <property type="entry name" value="RNA-binding domain, RBD"/>
    <property type="match status" value="3"/>
</dbReference>
<proteinExistence type="predicted"/>
<feature type="compositionally biased region" description="Polar residues" evidence="5">
    <location>
        <begin position="616"/>
        <end position="629"/>
    </location>
</feature>
<dbReference type="PANTHER" id="PTHR23189">
    <property type="entry name" value="RNA RECOGNITION MOTIF-CONTAINING"/>
    <property type="match status" value="1"/>
</dbReference>
<dbReference type="Gramene" id="RZC64156">
    <property type="protein sequence ID" value="RZC64156"/>
    <property type="gene ID" value="C5167_025881"/>
</dbReference>
<evidence type="ECO:0000313" key="7">
    <source>
        <dbReference type="EMBL" id="RZC64156.1"/>
    </source>
</evidence>
<feature type="domain" description="RRM" evidence="6">
    <location>
        <begin position="23"/>
        <end position="95"/>
    </location>
</feature>
<feature type="region of interest" description="Disordered" evidence="5">
    <location>
        <begin position="835"/>
        <end position="871"/>
    </location>
</feature>
<keyword evidence="2 4" id="KW-0694">RNA-binding</keyword>
<feature type="compositionally biased region" description="Polar residues" evidence="5">
    <location>
        <begin position="203"/>
        <end position="230"/>
    </location>
</feature>
<feature type="compositionally biased region" description="Polar residues" evidence="5">
    <location>
        <begin position="668"/>
        <end position="678"/>
    </location>
</feature>
<dbReference type="SMART" id="SM00360">
    <property type="entry name" value="RRM"/>
    <property type="match status" value="3"/>
</dbReference>
<accession>A0A4Y7JUB9</accession>
<sequence>MAPPKNSEKPSKQAKETESHESNNLWVGNLTNDTTEEDLMDLFGKHGDLDTVTSYASRNFAFIYYKLIEDAKEAKEALQGTNLLGNPLKIEFARPAKPGKQLWVGAISSAVTKDHLENEFSKFGKIEEFKFLRDRNTALVDYSKSEDAAAALKSMNGKRIGGDQIRVDYLRSQPPRRENWSEFPDSRDGQFNSRRGMGHSDPSLMSESSQFGSKRHMQQPSGKRGQQPSNVLWIGYPPTIKIDEQMLHNAMILFGEIERIKSFPSRNYSFVEFRSVDEARRAKEGLQGRLFNDPRIQILFSSSGLAPAKDTPGMFPGVKGSRPDIFFNEPSFGAGSMDFYGDGRSMAHLAAKGMPGANMLMRSLGPQGGFESLSANPELYNDLAGLIQNFSNARRHSPSGAGMLPYGKGMCQSARGVSSTWDGPDDPYQRESKRSRIDGHSPIDDRGVLGPFGSSPSLRYPGQGPSENEFCWRGVIAKGGTPVCNARCVPIGKGIDSQLPEIVNCSARTGLDLLAKHYAEASGFDIVYFLPDSEEEFASYTEFLRYLGAKNRAGVAKFDDGTTLFLVPPSDFLTKVLDVSGPERLYGVVLKLPQHLPSNTAQVQQQSQQPIPPSPYTNRQQLLPSRNDYSLPQKDEHVYINRLPHVDSTAHHQKQHSEGSPLIPSAPQDYSRNPTSLPQGGVSLPPELLATLTSLLPPNFQSSVTNSAQLPVVSSAQRPASNLISSQGWRQDHPTNVTGSLHHPREDQSAQQAQHLVHQFGNQPPSSQYHPGYANVSNGSENLAQTIYGSTQIQDPVLNTPQQQGGVSSRIPSNFANPSQGSHFVPQQVNQQFQFDPSQTSQRSYGGSSHPNNAAGQFRAPGFEQPKLPVTSSTQLNKSSFRCNNCNQLYQVLAKDQRMVMLIRTKDINRRCNLLQTFFFRYSSNKETLRLHKDLAIINENCFMSGMGKCKMAIQYIFLANYLAPHKTRRDVDLGSREEARGEDDCYQIQMQLFHRRIKCNFFPHRKYCGSFRWPKADKG</sequence>
<dbReference type="EMBL" id="CM010719">
    <property type="protein sequence ID" value="RZC64156.1"/>
    <property type="molecule type" value="Genomic_DNA"/>
</dbReference>
<protein>
    <recommendedName>
        <fullName evidence="6">RRM domain-containing protein</fullName>
    </recommendedName>
</protein>
<dbReference type="GO" id="GO:0010228">
    <property type="term" value="P:vegetative to reproductive phase transition of meristem"/>
    <property type="evidence" value="ECO:0007669"/>
    <property type="project" value="EnsemblPlants"/>
</dbReference>
<dbReference type="FunFam" id="3.30.70.330:FF:000497">
    <property type="entry name" value="flowering time control protein FPA"/>
    <property type="match status" value="1"/>
</dbReference>
<dbReference type="InterPro" id="IPR035979">
    <property type="entry name" value="RBD_domain_sf"/>
</dbReference>
<evidence type="ECO:0000313" key="8">
    <source>
        <dbReference type="Proteomes" id="UP000316621"/>
    </source>
</evidence>
<feature type="compositionally biased region" description="Basic and acidic residues" evidence="5">
    <location>
        <begin position="1"/>
        <end position="21"/>
    </location>
</feature>
<keyword evidence="3" id="KW-0539">Nucleus</keyword>
<dbReference type="GO" id="GO:0003723">
    <property type="term" value="F:RNA binding"/>
    <property type="evidence" value="ECO:0007669"/>
    <property type="project" value="UniProtKB-UniRule"/>
</dbReference>
<dbReference type="InterPro" id="IPR012677">
    <property type="entry name" value="Nucleotide-bd_a/b_plait_sf"/>
</dbReference>
<gene>
    <name evidence="7" type="ORF">C5167_025881</name>
</gene>
<feature type="domain" description="RRM" evidence="6">
    <location>
        <begin position="230"/>
        <end position="303"/>
    </location>
</feature>
<feature type="region of interest" description="Disordered" evidence="5">
    <location>
        <begin position="719"/>
        <end position="749"/>
    </location>
</feature>
<dbReference type="PROSITE" id="PS50102">
    <property type="entry name" value="RRM"/>
    <property type="match status" value="3"/>
</dbReference>
<dbReference type="GO" id="GO:0031048">
    <property type="term" value="P:regulatory ncRNA-mediated heterochromatin formation"/>
    <property type="evidence" value="ECO:0007669"/>
    <property type="project" value="EnsemblPlants"/>
</dbReference>
<dbReference type="Pfam" id="PF07744">
    <property type="entry name" value="SPOC"/>
    <property type="match status" value="1"/>
</dbReference>
<dbReference type="Proteomes" id="UP000316621">
    <property type="component" value="Chromosome 5"/>
</dbReference>
<feature type="region of interest" description="Disordered" evidence="5">
    <location>
        <begin position="1"/>
        <end position="29"/>
    </location>
</feature>
<evidence type="ECO:0000256" key="2">
    <source>
        <dbReference type="ARBA" id="ARBA00022884"/>
    </source>
</evidence>
<evidence type="ECO:0000256" key="3">
    <source>
        <dbReference type="ARBA" id="ARBA00023242"/>
    </source>
</evidence>
<reference evidence="7 8" key="1">
    <citation type="journal article" date="2018" name="Science">
        <title>The opium poppy genome and morphinan production.</title>
        <authorList>
            <person name="Guo L."/>
            <person name="Winzer T."/>
            <person name="Yang X."/>
            <person name="Li Y."/>
            <person name="Ning Z."/>
            <person name="He Z."/>
            <person name="Teodor R."/>
            <person name="Lu Y."/>
            <person name="Bowser T.A."/>
            <person name="Graham I.A."/>
            <person name="Ye K."/>
        </authorList>
    </citation>
    <scope>NUCLEOTIDE SEQUENCE [LARGE SCALE GENOMIC DNA]</scope>
    <source>
        <strain evidence="8">cv. HN1</strain>
        <tissue evidence="7">Leaves</tissue>
    </source>
</reference>
<feature type="compositionally biased region" description="Polar residues" evidence="5">
    <location>
        <begin position="796"/>
        <end position="822"/>
    </location>
</feature>
<dbReference type="AlphaFoldDB" id="A0A4Y7JUB9"/>
<keyword evidence="8" id="KW-1185">Reference proteome</keyword>
<evidence type="ECO:0000259" key="6">
    <source>
        <dbReference type="PROSITE" id="PS50102"/>
    </source>
</evidence>